<dbReference type="GO" id="GO:0020037">
    <property type="term" value="F:heme binding"/>
    <property type="evidence" value="ECO:0007669"/>
    <property type="project" value="InterPro"/>
</dbReference>
<organism evidence="9 10">
    <name type="scientific">Achromobacter aloeverae</name>
    <dbReference type="NCBI Taxonomy" id="1750518"/>
    <lineage>
        <taxon>Bacteria</taxon>
        <taxon>Pseudomonadati</taxon>
        <taxon>Pseudomonadota</taxon>
        <taxon>Betaproteobacteria</taxon>
        <taxon>Burkholderiales</taxon>
        <taxon>Alcaligenaceae</taxon>
        <taxon>Achromobacter</taxon>
    </lineage>
</organism>
<protein>
    <submittedName>
        <fullName evidence="9">Cytochrome C</fullName>
    </submittedName>
</protein>
<dbReference type="AlphaFoldDB" id="A0A4Q1HKR4"/>
<dbReference type="InterPro" id="IPR050597">
    <property type="entry name" value="Cytochrome_c_Oxidase_Subunit"/>
</dbReference>
<keyword evidence="3 6" id="KW-0479">Metal-binding</keyword>
<comment type="caution">
    <text evidence="9">The sequence shown here is derived from an EMBL/GenBank/DDBJ whole genome shotgun (WGS) entry which is preliminary data.</text>
</comment>
<dbReference type="PROSITE" id="PS51257">
    <property type="entry name" value="PROKAR_LIPOPROTEIN"/>
    <property type="match status" value="1"/>
</dbReference>
<dbReference type="GO" id="GO:0046872">
    <property type="term" value="F:metal ion binding"/>
    <property type="evidence" value="ECO:0007669"/>
    <property type="project" value="UniProtKB-KW"/>
</dbReference>
<dbReference type="Proteomes" id="UP000290849">
    <property type="component" value="Unassembled WGS sequence"/>
</dbReference>
<evidence type="ECO:0000313" key="10">
    <source>
        <dbReference type="Proteomes" id="UP000290849"/>
    </source>
</evidence>
<dbReference type="EMBL" id="PYAL01000004">
    <property type="protein sequence ID" value="RXN87885.1"/>
    <property type="molecule type" value="Genomic_DNA"/>
</dbReference>
<evidence type="ECO:0000259" key="8">
    <source>
        <dbReference type="PROSITE" id="PS51007"/>
    </source>
</evidence>
<feature type="chain" id="PRO_5020710540" evidence="7">
    <location>
        <begin position="29"/>
        <end position="118"/>
    </location>
</feature>
<keyword evidence="10" id="KW-1185">Reference proteome</keyword>
<dbReference type="GO" id="GO:0009055">
    <property type="term" value="F:electron transfer activity"/>
    <property type="evidence" value="ECO:0007669"/>
    <property type="project" value="InterPro"/>
</dbReference>
<keyword evidence="4" id="KW-0249">Electron transport</keyword>
<name>A0A4Q1HKR4_9BURK</name>
<keyword evidence="1" id="KW-0813">Transport</keyword>
<dbReference type="OrthoDB" id="9796421at2"/>
<evidence type="ECO:0000256" key="4">
    <source>
        <dbReference type="ARBA" id="ARBA00022982"/>
    </source>
</evidence>
<feature type="domain" description="Cytochrome c" evidence="8">
    <location>
        <begin position="29"/>
        <end position="118"/>
    </location>
</feature>
<evidence type="ECO:0000256" key="2">
    <source>
        <dbReference type="ARBA" id="ARBA00022617"/>
    </source>
</evidence>
<evidence type="ECO:0000256" key="7">
    <source>
        <dbReference type="SAM" id="SignalP"/>
    </source>
</evidence>
<dbReference type="PROSITE" id="PS51007">
    <property type="entry name" value="CYTC"/>
    <property type="match status" value="1"/>
</dbReference>
<gene>
    <name evidence="9" type="ORF">C7R54_14965</name>
</gene>
<reference evidence="9 10" key="1">
    <citation type="journal article" date="2017" name="Int. J. Syst. Evol. Microbiol.">
        <title>Achromobacter aloeverae sp. nov., isolated from the root of Aloe vera (L.) Burm.f.</title>
        <authorList>
            <person name="Kuncharoen N."/>
            <person name="Muramatsu Y."/>
            <person name="Shibata C."/>
            <person name="Kamakura Y."/>
            <person name="Nakagawa Y."/>
            <person name="Tanasupawat S."/>
        </authorList>
    </citation>
    <scope>NUCLEOTIDE SEQUENCE [LARGE SCALE GENOMIC DNA]</scope>
    <source>
        <strain evidence="9 10">AVA-1</strain>
    </source>
</reference>
<keyword evidence="7" id="KW-0732">Signal</keyword>
<dbReference type="PANTHER" id="PTHR33751">
    <property type="entry name" value="CBB3-TYPE CYTOCHROME C OXIDASE SUBUNIT FIXP"/>
    <property type="match status" value="1"/>
</dbReference>
<evidence type="ECO:0000256" key="6">
    <source>
        <dbReference type="PROSITE-ProRule" id="PRU00433"/>
    </source>
</evidence>
<keyword evidence="2 6" id="KW-0349">Heme</keyword>
<dbReference type="InterPro" id="IPR036909">
    <property type="entry name" value="Cyt_c-like_dom_sf"/>
</dbReference>
<evidence type="ECO:0000256" key="3">
    <source>
        <dbReference type="ARBA" id="ARBA00022723"/>
    </source>
</evidence>
<keyword evidence="5 6" id="KW-0408">Iron</keyword>
<proteinExistence type="predicted"/>
<sequence>MKLRTNVLRTVAVMAMTASCAIPGLTHAADAAPAAGNVQAARDKISMCIGCHGIPGYKTAFPELYHVPMIAGQNAKYIEAALNEYKSGARSHPTMDAVAASLSDQDIADLAAYYANLK</sequence>
<dbReference type="Pfam" id="PF00034">
    <property type="entry name" value="Cytochrom_C"/>
    <property type="match status" value="1"/>
</dbReference>
<dbReference type="PANTHER" id="PTHR33751:SF9">
    <property type="entry name" value="CYTOCHROME C4"/>
    <property type="match status" value="1"/>
</dbReference>
<dbReference type="InterPro" id="IPR009056">
    <property type="entry name" value="Cyt_c-like_dom"/>
</dbReference>
<evidence type="ECO:0000256" key="5">
    <source>
        <dbReference type="ARBA" id="ARBA00023004"/>
    </source>
</evidence>
<evidence type="ECO:0000256" key="1">
    <source>
        <dbReference type="ARBA" id="ARBA00022448"/>
    </source>
</evidence>
<dbReference type="RefSeq" id="WP_129151256.1">
    <property type="nucleotide sequence ID" value="NZ_JBHSDO010000011.1"/>
</dbReference>
<feature type="signal peptide" evidence="7">
    <location>
        <begin position="1"/>
        <end position="28"/>
    </location>
</feature>
<evidence type="ECO:0000313" key="9">
    <source>
        <dbReference type="EMBL" id="RXN87885.1"/>
    </source>
</evidence>
<dbReference type="Gene3D" id="1.10.760.10">
    <property type="entry name" value="Cytochrome c-like domain"/>
    <property type="match status" value="1"/>
</dbReference>
<accession>A0A4Q1HKR4</accession>
<dbReference type="SUPFAM" id="SSF46626">
    <property type="entry name" value="Cytochrome c"/>
    <property type="match status" value="1"/>
</dbReference>